<keyword evidence="1" id="KW-0808">Transferase</keyword>
<proteinExistence type="predicted"/>
<name>A0A538U415_UNCEI</name>
<dbReference type="SUPFAM" id="SSF52402">
    <property type="entry name" value="Adenine nucleotide alpha hydrolases-like"/>
    <property type="match status" value="1"/>
</dbReference>
<protein>
    <submittedName>
        <fullName evidence="1">ATP-dependent sacrificial sulfur transferase LarE</fullName>
    </submittedName>
</protein>
<dbReference type="PANTHER" id="PTHR43169">
    <property type="entry name" value="EXSB FAMILY PROTEIN"/>
    <property type="match status" value="1"/>
</dbReference>
<dbReference type="GO" id="GO:0016783">
    <property type="term" value="F:sulfurtransferase activity"/>
    <property type="evidence" value="ECO:0007669"/>
    <property type="project" value="InterPro"/>
</dbReference>
<dbReference type="CDD" id="cd01990">
    <property type="entry name" value="LarE-like"/>
    <property type="match status" value="1"/>
</dbReference>
<dbReference type="InterPro" id="IPR005232">
    <property type="entry name" value="LarE"/>
</dbReference>
<dbReference type="PANTHER" id="PTHR43169:SF2">
    <property type="entry name" value="NAD_GMP SYNTHASE DOMAIN-CONTAINING PROTEIN"/>
    <property type="match status" value="1"/>
</dbReference>
<dbReference type="Proteomes" id="UP000319836">
    <property type="component" value="Unassembled WGS sequence"/>
</dbReference>
<reference evidence="1 2" key="1">
    <citation type="journal article" date="2019" name="Nat. Microbiol.">
        <title>Mediterranean grassland soil C-N compound turnover is dependent on rainfall and depth, and is mediated by genomically divergent microorganisms.</title>
        <authorList>
            <person name="Diamond S."/>
            <person name="Andeer P.F."/>
            <person name="Li Z."/>
            <person name="Crits-Christoph A."/>
            <person name="Burstein D."/>
            <person name="Anantharaman K."/>
            <person name="Lane K.R."/>
            <person name="Thomas B.C."/>
            <person name="Pan C."/>
            <person name="Northen T.R."/>
            <person name="Banfield J.F."/>
        </authorList>
    </citation>
    <scope>NUCLEOTIDE SEQUENCE [LARGE SCALE GENOMIC DNA]</scope>
    <source>
        <strain evidence="1">WS_10</strain>
    </source>
</reference>
<sequence length="349" mass="38545">MSCTSWRAARVGAICSPRPTSSTSPTFDWCARRVPLIRWARSGAPDLERSAPCANLARVIQPLVTIRDASQRPFPELDWRARLARLEEWLAPHGRVVVAYSGGVDSSVVLRVARGVLGDGALGVIGRSDSYSASELEQALEQAAGFGAEVEIVTTGELSDPVFRSNPEDRCYHCKTELYRELLQVARRIGAEVIVDGMIADDLVDWRPGRRAAAESGVRSPLAELGFTKADVRQTARWLGIASAQKPASPCLASRIPYGVEITQEKLGMIERAEELLRSLGFRELRVRHHEELARVEVPLAELDRVLEPGTRQKLVEGLKSLGYRYVTLDLEGFRSGNLNPDHLRVKTT</sequence>
<dbReference type="NCBIfam" id="TIGR00268">
    <property type="entry name" value="ATP-dependent sacrificial sulfur transferase LarE"/>
    <property type="match status" value="1"/>
</dbReference>
<evidence type="ECO:0000313" key="2">
    <source>
        <dbReference type="Proteomes" id="UP000319836"/>
    </source>
</evidence>
<dbReference type="Gene3D" id="3.40.50.620">
    <property type="entry name" value="HUPs"/>
    <property type="match status" value="1"/>
</dbReference>
<accession>A0A538U415</accession>
<organism evidence="1 2">
    <name type="scientific">Eiseniibacteriota bacterium</name>
    <dbReference type="NCBI Taxonomy" id="2212470"/>
    <lineage>
        <taxon>Bacteria</taxon>
        <taxon>Candidatus Eiseniibacteriota</taxon>
    </lineage>
</organism>
<gene>
    <name evidence="1" type="primary">larE</name>
    <name evidence="1" type="ORF">E6K80_08360</name>
</gene>
<evidence type="ECO:0000313" key="1">
    <source>
        <dbReference type="EMBL" id="TMQ70469.1"/>
    </source>
</evidence>
<dbReference type="InterPro" id="IPR014729">
    <property type="entry name" value="Rossmann-like_a/b/a_fold"/>
</dbReference>
<dbReference type="InterPro" id="IPR052188">
    <property type="entry name" value="Ni-pincer_cofactor_biosynth"/>
</dbReference>
<comment type="caution">
    <text evidence="1">The sequence shown here is derived from an EMBL/GenBank/DDBJ whole genome shotgun (WGS) entry which is preliminary data.</text>
</comment>
<dbReference type="AlphaFoldDB" id="A0A538U415"/>
<dbReference type="EMBL" id="VBPA01000201">
    <property type="protein sequence ID" value="TMQ70469.1"/>
    <property type="molecule type" value="Genomic_DNA"/>
</dbReference>